<protein>
    <submittedName>
        <fullName evidence="1">Uncharacterized protein</fullName>
    </submittedName>
</protein>
<evidence type="ECO:0000313" key="2">
    <source>
        <dbReference type="Proteomes" id="UP000005307"/>
    </source>
</evidence>
<proteinExistence type="predicted"/>
<dbReference type="HOGENOM" id="CLU_1957333_0_0_5"/>
<dbReference type="Proteomes" id="UP000005307">
    <property type="component" value="Chromosome"/>
</dbReference>
<reference evidence="1 2" key="1">
    <citation type="journal article" date="2013" name="PLoS ONE">
        <title>Poles Apart: Arctic and Antarctic Octadecabacter strains Share High Genome Plasticity and a New Type of Xanthorhodopsin.</title>
        <authorList>
            <person name="Vollmers J."/>
            <person name="Voget S."/>
            <person name="Dietrich S."/>
            <person name="Gollnow K."/>
            <person name="Smits M."/>
            <person name="Meyer K."/>
            <person name="Brinkhoff T."/>
            <person name="Simon M."/>
            <person name="Daniel R."/>
        </authorList>
    </citation>
    <scope>NUCLEOTIDE SEQUENCE [LARGE SCALE GENOMIC DNA]</scope>
    <source>
        <strain evidence="1 2">307</strain>
    </source>
</reference>
<name>M9R2J2_9RHOB</name>
<sequence length="128" mass="13939">MTRNSKKSTMSFMGRLHGKRSVKALRKSGNTVTAGFVTSAPSAVTSFKTVSHRKRLPNDSLIAPKTDGETAIVLIQEALVGVEEAASQIDLPAAERYSGLSAFKSDDMWFGNPKNMPDEDIAFFELET</sequence>
<accession>M9R2J2</accession>
<gene>
    <name evidence="1" type="ORF">OAN307_c01910</name>
</gene>
<keyword evidence="2" id="KW-1185">Reference proteome</keyword>
<organism evidence="1 2">
    <name type="scientific">Octadecabacter antarcticus 307</name>
    <dbReference type="NCBI Taxonomy" id="391626"/>
    <lineage>
        <taxon>Bacteria</taxon>
        <taxon>Pseudomonadati</taxon>
        <taxon>Pseudomonadota</taxon>
        <taxon>Alphaproteobacteria</taxon>
        <taxon>Rhodobacterales</taxon>
        <taxon>Roseobacteraceae</taxon>
        <taxon>Octadecabacter</taxon>
    </lineage>
</organism>
<dbReference type="KEGG" id="oat:OAN307_c01910"/>
<evidence type="ECO:0000313" key="1">
    <source>
        <dbReference type="EMBL" id="AGI65958.1"/>
    </source>
</evidence>
<dbReference type="EMBL" id="CP003740">
    <property type="protein sequence ID" value="AGI65958.1"/>
    <property type="molecule type" value="Genomic_DNA"/>
</dbReference>
<dbReference type="AlphaFoldDB" id="M9R2J2"/>